<dbReference type="EMBL" id="AZGB01000009">
    <property type="protein sequence ID" value="KRM07097.1"/>
    <property type="molecule type" value="Genomic_DNA"/>
</dbReference>
<evidence type="ECO:0000259" key="12">
    <source>
        <dbReference type="PROSITE" id="PS51177"/>
    </source>
</evidence>
<dbReference type="InterPro" id="IPR023366">
    <property type="entry name" value="ATP_synth_asu-like_sf"/>
</dbReference>
<evidence type="ECO:0000256" key="5">
    <source>
        <dbReference type="ARBA" id="ARBA00012827"/>
    </source>
</evidence>
<comment type="caution">
    <text evidence="13">The sequence shown here is derived from an EMBL/GenBank/DDBJ whole genome shotgun (WGS) entry which is preliminary data.</text>
</comment>
<evidence type="ECO:0000256" key="11">
    <source>
        <dbReference type="PROSITE-ProRule" id="PRU00524"/>
    </source>
</evidence>
<comment type="catalytic activity">
    <reaction evidence="1">
        <text>2 6,7-dimethyl-8-(1-D-ribityl)lumazine + H(+) = 5-amino-6-(D-ribitylamino)uracil + riboflavin</text>
        <dbReference type="Rhea" id="RHEA:20772"/>
        <dbReference type="ChEBI" id="CHEBI:15378"/>
        <dbReference type="ChEBI" id="CHEBI:15934"/>
        <dbReference type="ChEBI" id="CHEBI:57986"/>
        <dbReference type="ChEBI" id="CHEBI:58201"/>
        <dbReference type="EC" id="2.5.1.9"/>
    </reaction>
</comment>
<dbReference type="OrthoDB" id="9788537at2"/>
<dbReference type="PROSITE" id="PS51177">
    <property type="entry name" value="LUMAZINE_BIND"/>
    <property type="match status" value="2"/>
</dbReference>
<evidence type="ECO:0000256" key="2">
    <source>
        <dbReference type="ARBA" id="ARBA00002803"/>
    </source>
</evidence>
<name>A0A0R1VVT1_9LACO</name>
<comment type="subunit">
    <text evidence="4">Homotrimer.</text>
</comment>
<dbReference type="SUPFAM" id="SSF63380">
    <property type="entry name" value="Riboflavin synthase domain-like"/>
    <property type="match status" value="2"/>
</dbReference>
<dbReference type="InterPro" id="IPR001783">
    <property type="entry name" value="Lumazine-bd"/>
</dbReference>
<evidence type="ECO:0000313" key="13">
    <source>
        <dbReference type="EMBL" id="KRM07097.1"/>
    </source>
</evidence>
<dbReference type="NCBIfam" id="NF009566">
    <property type="entry name" value="PRK13020.1"/>
    <property type="match status" value="1"/>
</dbReference>
<dbReference type="CDD" id="cd00402">
    <property type="entry name" value="Riboflavin_synthase_like"/>
    <property type="match status" value="1"/>
</dbReference>
<evidence type="ECO:0000256" key="8">
    <source>
        <dbReference type="ARBA" id="ARBA00022679"/>
    </source>
</evidence>
<feature type="domain" description="Lumazine-binding" evidence="12">
    <location>
        <begin position="98"/>
        <end position="194"/>
    </location>
</feature>
<keyword evidence="14" id="KW-1185">Reference proteome</keyword>
<keyword evidence="8" id="KW-0808">Transferase</keyword>
<dbReference type="InterPro" id="IPR026017">
    <property type="entry name" value="Lumazine-bd_dom"/>
</dbReference>
<evidence type="ECO:0000256" key="4">
    <source>
        <dbReference type="ARBA" id="ARBA00011233"/>
    </source>
</evidence>
<dbReference type="Gene3D" id="2.40.30.20">
    <property type="match status" value="2"/>
</dbReference>
<protein>
    <recommendedName>
        <fullName evidence="6 10">Riboflavin synthase</fullName>
        <ecNumber evidence="5 10">2.5.1.9</ecNumber>
    </recommendedName>
</protein>
<comment type="pathway">
    <text evidence="3">Cofactor biosynthesis; riboflavin biosynthesis; riboflavin from 2-hydroxy-3-oxobutyl phosphate and 5-amino-6-(D-ribitylamino)uracil: step 2/2.</text>
</comment>
<dbReference type="PANTHER" id="PTHR21098">
    <property type="entry name" value="RIBOFLAVIN SYNTHASE ALPHA CHAIN"/>
    <property type="match status" value="1"/>
</dbReference>
<dbReference type="NCBIfam" id="NF006767">
    <property type="entry name" value="PRK09289.1"/>
    <property type="match status" value="1"/>
</dbReference>
<evidence type="ECO:0000313" key="14">
    <source>
        <dbReference type="Proteomes" id="UP000051451"/>
    </source>
</evidence>
<dbReference type="PATRIC" id="fig|1423750.3.peg.421"/>
<dbReference type="Proteomes" id="UP000051451">
    <property type="component" value="Unassembled WGS sequence"/>
</dbReference>
<dbReference type="NCBIfam" id="TIGR00187">
    <property type="entry name" value="ribE"/>
    <property type="match status" value="1"/>
</dbReference>
<dbReference type="Pfam" id="PF00677">
    <property type="entry name" value="Lum_binding"/>
    <property type="match status" value="2"/>
</dbReference>
<dbReference type="InterPro" id="IPR017938">
    <property type="entry name" value="Riboflavin_synthase-like_b-brl"/>
</dbReference>
<evidence type="ECO:0000256" key="10">
    <source>
        <dbReference type="NCBIfam" id="TIGR00187"/>
    </source>
</evidence>
<proteinExistence type="predicted"/>
<evidence type="ECO:0000256" key="3">
    <source>
        <dbReference type="ARBA" id="ARBA00004887"/>
    </source>
</evidence>
<evidence type="ECO:0000256" key="9">
    <source>
        <dbReference type="ARBA" id="ARBA00022737"/>
    </source>
</evidence>
<dbReference type="EC" id="2.5.1.9" evidence="5 10"/>
<evidence type="ECO:0000256" key="1">
    <source>
        <dbReference type="ARBA" id="ARBA00000968"/>
    </source>
</evidence>
<accession>A0A0R1VVT1</accession>
<dbReference type="FunFam" id="2.40.30.20:FF:000003">
    <property type="entry name" value="Riboflavin synthase, alpha subunit"/>
    <property type="match status" value="1"/>
</dbReference>
<sequence>MFSGIISGQGQIADLINQQEKIRMTIKTPLAKKLAEQVGDSIAVNGICLTVTSLTATEFKVDLMPETLRRTNLQQLKRGQKVNLEAALRPTTRIAGHFVLGHIDTTATVVERKMEQTALVLTFQLPNKYLPYVAEKGSVAVNGVSLTVTMTVQQNFSVSLIPLTQKMTNLGALQIGDQVNIEVDVLSRYLLRQEAFKNEIK</sequence>
<gene>
    <name evidence="13" type="ORF">FC89_GL000412</name>
</gene>
<dbReference type="AlphaFoldDB" id="A0A0R1VVT1"/>
<dbReference type="STRING" id="1423750.FC89_GL000412"/>
<dbReference type="GO" id="GO:0009231">
    <property type="term" value="P:riboflavin biosynthetic process"/>
    <property type="evidence" value="ECO:0007669"/>
    <property type="project" value="UniProtKB-KW"/>
</dbReference>
<dbReference type="PIRSF" id="PIRSF000498">
    <property type="entry name" value="Riboflavin_syn_A"/>
    <property type="match status" value="1"/>
</dbReference>
<reference evidence="13 14" key="1">
    <citation type="journal article" date="2015" name="Genome Announc.">
        <title>Expanding the biotechnology potential of lactobacilli through comparative genomics of 213 strains and associated genera.</title>
        <authorList>
            <person name="Sun Z."/>
            <person name="Harris H.M."/>
            <person name="McCann A."/>
            <person name="Guo C."/>
            <person name="Argimon S."/>
            <person name="Zhang W."/>
            <person name="Yang X."/>
            <person name="Jeffery I.B."/>
            <person name="Cooney J.C."/>
            <person name="Kagawa T.F."/>
            <person name="Liu W."/>
            <person name="Song Y."/>
            <person name="Salvetti E."/>
            <person name="Wrobel A."/>
            <person name="Rasinkangas P."/>
            <person name="Parkhill J."/>
            <person name="Rea M.C."/>
            <person name="O'Sullivan O."/>
            <person name="Ritari J."/>
            <person name="Douillard F.P."/>
            <person name="Paul Ross R."/>
            <person name="Yang R."/>
            <person name="Briner A.E."/>
            <person name="Felis G.E."/>
            <person name="de Vos W.M."/>
            <person name="Barrangou R."/>
            <person name="Klaenhammer T.R."/>
            <person name="Caufield P.W."/>
            <person name="Cui Y."/>
            <person name="Zhang H."/>
            <person name="O'Toole P.W."/>
        </authorList>
    </citation>
    <scope>NUCLEOTIDE SEQUENCE [LARGE SCALE GENOMIC DNA]</scope>
    <source>
        <strain evidence="13 14">DSM 18630</strain>
    </source>
</reference>
<evidence type="ECO:0000256" key="7">
    <source>
        <dbReference type="ARBA" id="ARBA00022619"/>
    </source>
</evidence>
<evidence type="ECO:0000256" key="6">
    <source>
        <dbReference type="ARBA" id="ARBA00013950"/>
    </source>
</evidence>
<dbReference type="PANTHER" id="PTHR21098:SF0">
    <property type="entry name" value="RIBOFLAVIN SYNTHASE"/>
    <property type="match status" value="1"/>
</dbReference>
<keyword evidence="7" id="KW-0686">Riboflavin biosynthesis</keyword>
<dbReference type="FunFam" id="2.40.30.20:FF:000004">
    <property type="entry name" value="Riboflavin synthase, alpha subunit"/>
    <property type="match status" value="1"/>
</dbReference>
<feature type="repeat" description="Lumazine-binding" evidence="11">
    <location>
        <begin position="98"/>
        <end position="194"/>
    </location>
</feature>
<organism evidence="13 14">
    <name type="scientific">Liquorilactobacillus ghanensis DSM 18630</name>
    <dbReference type="NCBI Taxonomy" id="1423750"/>
    <lineage>
        <taxon>Bacteria</taxon>
        <taxon>Bacillati</taxon>
        <taxon>Bacillota</taxon>
        <taxon>Bacilli</taxon>
        <taxon>Lactobacillales</taxon>
        <taxon>Lactobacillaceae</taxon>
        <taxon>Liquorilactobacillus</taxon>
    </lineage>
</organism>
<dbReference type="GeneID" id="98318462"/>
<feature type="domain" description="Lumazine-binding" evidence="12">
    <location>
        <begin position="1"/>
        <end position="97"/>
    </location>
</feature>
<comment type="function">
    <text evidence="2">Catalyzes the dismutation of two molecules of 6,7-dimethyl-8-ribityllumazine, resulting in the formation of riboflavin and 5-amino-6-(D-ribitylamino)uracil.</text>
</comment>
<dbReference type="GO" id="GO:0004746">
    <property type="term" value="F:riboflavin synthase activity"/>
    <property type="evidence" value="ECO:0007669"/>
    <property type="project" value="UniProtKB-UniRule"/>
</dbReference>
<feature type="repeat" description="Lumazine-binding" evidence="11">
    <location>
        <begin position="1"/>
        <end position="97"/>
    </location>
</feature>
<dbReference type="RefSeq" id="WP_057871194.1">
    <property type="nucleotide sequence ID" value="NZ_AZGB01000009.1"/>
</dbReference>
<keyword evidence="9" id="KW-0677">Repeat</keyword>